<dbReference type="GO" id="GO:0015562">
    <property type="term" value="F:efflux transmembrane transporter activity"/>
    <property type="evidence" value="ECO:0007669"/>
    <property type="project" value="InterPro"/>
</dbReference>
<accession>A0A3S3TFC2</accession>
<reference evidence="2 3" key="1">
    <citation type="submission" date="2019-01" db="EMBL/GenBank/DDBJ databases">
        <authorList>
            <person name="Chen W.-M."/>
        </authorList>
    </citation>
    <scope>NUCLEOTIDE SEQUENCE [LARGE SCALE GENOMIC DNA]</scope>
    <source>
        <strain evidence="2 3">YBJ-36</strain>
    </source>
</reference>
<comment type="similarity">
    <text evidence="1">Belongs to the outer membrane factor (OMF) (TC 1.B.17) family.</text>
</comment>
<dbReference type="EMBL" id="SACK01000008">
    <property type="protein sequence ID" value="RVT98537.1"/>
    <property type="molecule type" value="Genomic_DNA"/>
</dbReference>
<dbReference type="SUPFAM" id="SSF56954">
    <property type="entry name" value="Outer membrane efflux proteins (OEP)"/>
    <property type="match status" value="1"/>
</dbReference>
<protein>
    <submittedName>
        <fullName evidence="2">Uncharacterized protein</fullName>
    </submittedName>
</protein>
<dbReference type="Gene3D" id="1.20.1600.10">
    <property type="entry name" value="Outer membrane efflux proteins (OEP)"/>
    <property type="match status" value="1"/>
</dbReference>
<evidence type="ECO:0000256" key="1">
    <source>
        <dbReference type="ARBA" id="ARBA00007613"/>
    </source>
</evidence>
<dbReference type="Proteomes" id="UP000282759">
    <property type="component" value="Unassembled WGS sequence"/>
</dbReference>
<dbReference type="Pfam" id="PF02321">
    <property type="entry name" value="OEP"/>
    <property type="match status" value="1"/>
</dbReference>
<dbReference type="OrthoDB" id="9770517at2"/>
<proteinExistence type="inferred from homology"/>
<organism evidence="2 3">
    <name type="scientific">Mucilaginibacter limnophilus</name>
    <dbReference type="NCBI Taxonomy" id="1932778"/>
    <lineage>
        <taxon>Bacteria</taxon>
        <taxon>Pseudomonadati</taxon>
        <taxon>Bacteroidota</taxon>
        <taxon>Sphingobacteriia</taxon>
        <taxon>Sphingobacteriales</taxon>
        <taxon>Sphingobacteriaceae</taxon>
        <taxon>Mucilaginibacter</taxon>
    </lineage>
</organism>
<dbReference type="InterPro" id="IPR003423">
    <property type="entry name" value="OMP_efflux"/>
</dbReference>
<comment type="caution">
    <text evidence="2">The sequence shown here is derived from an EMBL/GenBank/DDBJ whole genome shotgun (WGS) entry which is preliminary data.</text>
</comment>
<dbReference type="AlphaFoldDB" id="A0A3S3TFC2"/>
<name>A0A3S3TFC2_9SPHI</name>
<keyword evidence="3" id="KW-1185">Reference proteome</keyword>
<sequence length="41" mass="4602">MPSQLLLNRPDIRRAGFKLRAMNADIKAVRAAFFPSLTLSD</sequence>
<evidence type="ECO:0000313" key="3">
    <source>
        <dbReference type="Proteomes" id="UP000282759"/>
    </source>
</evidence>
<evidence type="ECO:0000313" key="2">
    <source>
        <dbReference type="EMBL" id="RVT98537.1"/>
    </source>
</evidence>
<gene>
    <name evidence="2" type="ORF">EOD41_16720</name>
</gene>